<name>A0AAW8EP92_VARPD</name>
<accession>A0AAW8EP92</accession>
<comment type="caution">
    <text evidence="1">The sequence shown here is derived from an EMBL/GenBank/DDBJ whole genome shotgun (WGS) entry which is preliminary data.</text>
</comment>
<dbReference type="AlphaFoldDB" id="A0AAW8EP92"/>
<dbReference type="RefSeq" id="WP_307596820.1">
    <property type="nucleotide sequence ID" value="NZ_CAXUQK020000002.1"/>
</dbReference>
<dbReference type="EMBL" id="JAUSRV010000019">
    <property type="protein sequence ID" value="MDP9974790.1"/>
    <property type="molecule type" value="Genomic_DNA"/>
</dbReference>
<reference evidence="1" key="1">
    <citation type="submission" date="2023-07" db="EMBL/GenBank/DDBJ databases">
        <title>Sorghum-associated microbial communities from plants grown in Nebraska, USA.</title>
        <authorList>
            <person name="Schachtman D."/>
        </authorList>
    </citation>
    <scope>NUCLEOTIDE SEQUENCE</scope>
    <source>
        <strain evidence="1">DS3315</strain>
    </source>
</reference>
<gene>
    <name evidence="1" type="ORF">J2W39_006060</name>
</gene>
<proteinExistence type="predicted"/>
<dbReference type="Proteomes" id="UP001224845">
    <property type="component" value="Unassembled WGS sequence"/>
</dbReference>
<protein>
    <submittedName>
        <fullName evidence="1">Uncharacterized protein</fullName>
    </submittedName>
</protein>
<sequence length="82" mass="8904">MQGDKASNFGSLKAHHQQLVRLGMLAESYFADDPAVVARLLQRELGDAMAELRALLGELGEDPDASLDDLPLNELRAVETQA</sequence>
<evidence type="ECO:0000313" key="1">
    <source>
        <dbReference type="EMBL" id="MDP9974790.1"/>
    </source>
</evidence>
<organism evidence="1 2">
    <name type="scientific">Variovorax paradoxus</name>
    <dbReference type="NCBI Taxonomy" id="34073"/>
    <lineage>
        <taxon>Bacteria</taxon>
        <taxon>Pseudomonadati</taxon>
        <taxon>Pseudomonadota</taxon>
        <taxon>Betaproteobacteria</taxon>
        <taxon>Burkholderiales</taxon>
        <taxon>Comamonadaceae</taxon>
        <taxon>Variovorax</taxon>
    </lineage>
</organism>
<evidence type="ECO:0000313" key="2">
    <source>
        <dbReference type="Proteomes" id="UP001224845"/>
    </source>
</evidence>